<gene>
    <name evidence="1" type="ORF">HMPREF0291_11155</name>
</gene>
<organism evidence="1 2">
    <name type="scientific">Corynebacterium genitalium ATCC 33030</name>
    <dbReference type="NCBI Taxonomy" id="585529"/>
    <lineage>
        <taxon>Bacteria</taxon>
        <taxon>Bacillati</taxon>
        <taxon>Actinomycetota</taxon>
        <taxon>Actinomycetes</taxon>
        <taxon>Mycobacteriales</taxon>
        <taxon>Corynebacteriaceae</taxon>
        <taxon>Corynebacterium</taxon>
    </lineage>
</organism>
<sequence>MGNIGDEQPRNLLGSERADRAAELRHRLYQELSATSLYWSGNGAHQDAVANRPLSLVADKALVDQAWFRGLPTHEKETVRGAAAVLATRKAVLVGRWAAAQHGMWTPTPGGGPVDLVLPSGSVPPKSKWPQLTRYHQFPIKDDDIVELDGVRTTTPLRTSIDLRRLEGRVGGFLAVTALLNSGIPLKEIVAYNRSFEDPLPRNHHLPVSADWDPPRFSDFGTCLAYAWIAEDGMWVRGNVDLGKGWTAPIVVDSRLIVLIDDDPLRIPASNWTTAPIPSPQEPHLCATARGYRIIFFTTDQVTRSKTAFIRRIRSEKLRYGGGTP</sequence>
<reference evidence="1" key="1">
    <citation type="submission" date="2010-06" db="EMBL/GenBank/DDBJ databases">
        <authorList>
            <person name="Muzny D."/>
            <person name="Qin X."/>
            <person name="Buhay C."/>
            <person name="Dugan-Rocha S."/>
            <person name="Ding Y."/>
            <person name="Chen G."/>
            <person name="Hawes A."/>
            <person name="Holder M."/>
            <person name="Jhangiani S."/>
            <person name="Johnson A."/>
            <person name="Khan Z."/>
            <person name="Li Z."/>
            <person name="Liu W."/>
            <person name="Liu X."/>
            <person name="Perez L."/>
            <person name="Shen H."/>
            <person name="Wang Q."/>
            <person name="Watt J."/>
            <person name="Xi L."/>
            <person name="Xin Y."/>
            <person name="Zhou J."/>
            <person name="Deng J."/>
            <person name="Jiang H."/>
            <person name="Liu Y."/>
            <person name="Qu J."/>
            <person name="Song X.-Z."/>
            <person name="Zhang L."/>
            <person name="Villasana D."/>
            <person name="Johnson A."/>
            <person name="Liu J."/>
            <person name="Liyanage D."/>
            <person name="Lorensuhewa L."/>
            <person name="Robinson T."/>
            <person name="Song A."/>
            <person name="Song B.-B."/>
            <person name="Dinh H."/>
            <person name="Thornton R."/>
            <person name="Coyle M."/>
            <person name="Francisco L."/>
            <person name="Jackson L."/>
            <person name="Javaid M."/>
            <person name="Korchina V."/>
            <person name="Kovar C."/>
            <person name="Mata R."/>
            <person name="Mathew T."/>
            <person name="Ngo R."/>
            <person name="Nguyen L."/>
            <person name="Nguyen N."/>
            <person name="Okwuonu G."/>
            <person name="Ongeri F."/>
            <person name="Pham C."/>
            <person name="Simmons D."/>
            <person name="Wilczek-Boney K."/>
            <person name="Hale W."/>
            <person name="Jakkamsetti A."/>
            <person name="Pham P."/>
            <person name="Ruth R."/>
            <person name="San Lucas F."/>
            <person name="Warren J."/>
            <person name="Zhang J."/>
            <person name="Zhao Z."/>
            <person name="Zhou C."/>
            <person name="Zhu D."/>
            <person name="Lee S."/>
            <person name="Bess C."/>
            <person name="Blankenburg K."/>
            <person name="Forbes L."/>
            <person name="Fu Q."/>
            <person name="Gubbala S."/>
            <person name="Hirani K."/>
            <person name="Jayaseelan J.C."/>
            <person name="Lara F."/>
            <person name="Munidasa M."/>
            <person name="Palculict T."/>
            <person name="Patil S."/>
            <person name="Pu L.-L."/>
            <person name="Saada N."/>
            <person name="Tang L."/>
            <person name="Weissenberger G."/>
            <person name="Zhu Y."/>
            <person name="Hemphill L."/>
            <person name="Shang Y."/>
            <person name="Youmans B."/>
            <person name="Ayvaz T."/>
            <person name="Ross M."/>
            <person name="Santibanez J."/>
            <person name="Aqrawi P."/>
            <person name="Gross S."/>
            <person name="Joshi V."/>
            <person name="Fowler G."/>
            <person name="Nazareth L."/>
            <person name="Reid J."/>
            <person name="Worley K."/>
            <person name="Petrosino J."/>
            <person name="Highlander S."/>
            <person name="Gibbs R."/>
        </authorList>
    </citation>
    <scope>NUCLEOTIDE SEQUENCE [LARGE SCALE GENOMIC DNA]</scope>
    <source>
        <strain evidence="1">ATCC 33030</strain>
    </source>
</reference>
<evidence type="ECO:0000313" key="1">
    <source>
        <dbReference type="EMBL" id="EFK53498.1"/>
    </source>
</evidence>
<dbReference type="RefSeq" id="WP_005289363.1">
    <property type="nucleotide sequence ID" value="NZ_CM000961.1"/>
</dbReference>
<dbReference type="Proteomes" id="UP000004208">
    <property type="component" value="Unassembled WGS sequence"/>
</dbReference>
<comment type="caution">
    <text evidence="1">The sequence shown here is derived from an EMBL/GenBank/DDBJ whole genome shotgun (WGS) entry which is preliminary data.</text>
</comment>
<evidence type="ECO:0000313" key="2">
    <source>
        <dbReference type="Proteomes" id="UP000004208"/>
    </source>
</evidence>
<keyword evidence="2" id="KW-1185">Reference proteome</keyword>
<accession>D7WEC1</accession>
<proteinExistence type="predicted"/>
<dbReference type="HOGENOM" id="CLU_854472_0_0_11"/>
<dbReference type="OrthoDB" id="3173471at2"/>
<protein>
    <submittedName>
        <fullName evidence="1">Uncharacterized protein</fullName>
    </submittedName>
</protein>
<dbReference type="AlphaFoldDB" id="D7WEC1"/>
<dbReference type="EMBL" id="ACLJ02000003">
    <property type="protein sequence ID" value="EFK53498.1"/>
    <property type="molecule type" value="Genomic_DNA"/>
</dbReference>
<name>D7WEC1_9CORY</name>